<keyword evidence="2" id="KW-1133">Transmembrane helix</keyword>
<feature type="compositionally biased region" description="Pro residues" evidence="1">
    <location>
        <begin position="656"/>
        <end position="666"/>
    </location>
</feature>
<organism evidence="3 4">
    <name type="scientific">Plantactinospora veratri</name>
    <dbReference type="NCBI Taxonomy" id="1436122"/>
    <lineage>
        <taxon>Bacteria</taxon>
        <taxon>Bacillati</taxon>
        <taxon>Actinomycetota</taxon>
        <taxon>Actinomycetes</taxon>
        <taxon>Micromonosporales</taxon>
        <taxon>Micromonosporaceae</taxon>
        <taxon>Plantactinospora</taxon>
    </lineage>
</organism>
<name>A0ABU7SCI6_9ACTN</name>
<proteinExistence type="predicted"/>
<keyword evidence="2" id="KW-0472">Membrane</keyword>
<sequence length="675" mass="72614">MKLLQPPPEVRHGRRARPVRVEEGSTRIAARLAALLLAIGVLATATLVWPVIGNASPASAAVPVPSQAKVALCTTAEWEANFRDCVDRLANVGQNIRDCVKAPTPSAPDQGLGGWFATRPEASGKPGVKGMYTEYGNAGYSYETYDDSGGCASDVIDPGSKVFNKIADGEIRIAAAIIGASNALRERAWDPSSMWDWADPLVEQATKAVYERVFSVFGIITLCVVGVYLLWRSRQSDMSNAMTTAGWAVLVMVAVTAIAAWPVRSANVADGTLVTTLNVVHEAVGPRDKSIPADRCGSLNPAGCKDNRPPALRAGDTATETMLYRNWLRGALGSSDSETARKYGRALYDAKAFTWEETARIAANPGTRQSTVSAKQEQWMKVAAQIQQEDPEAYEYLRGARDSDRIGAGLIAILAAILFAMFDLTASLLVLLGFLLFRWAVIAAPVLGTVGLLRPASAGLRRLGNAVVAAVFNIAIFGTGAAIYLFAVDLVMSTPTIPGWLQVVLVWLCGVVGWLLLRPYRRITQLGGKDSTEVIASAGSWHRRFFRDVRAASQLDDPDHRTDIRVKNRNVVIQQTNVRPEARHEDPAQTGAGSRVESSPERGGEAPGSPPADAPGGGSGSRPDRARPSRRRPAEWTEPDVPVENPSYVIYRPDSAPAPDPTPAPRAPRIRSEAR</sequence>
<dbReference type="EMBL" id="JAZGQL010000007">
    <property type="protein sequence ID" value="MEE6307484.1"/>
    <property type="molecule type" value="Genomic_DNA"/>
</dbReference>
<feature type="compositionally biased region" description="Basic and acidic residues" evidence="1">
    <location>
        <begin position="622"/>
        <end position="635"/>
    </location>
</feature>
<feature type="region of interest" description="Disordered" evidence="1">
    <location>
        <begin position="571"/>
        <end position="675"/>
    </location>
</feature>
<dbReference type="RefSeq" id="WP_331207773.1">
    <property type="nucleotide sequence ID" value="NZ_JAZGQL010000007.1"/>
</dbReference>
<gene>
    <name evidence="3" type="ORF">V1634_11695</name>
</gene>
<feature type="transmembrane region" description="Helical" evidence="2">
    <location>
        <begin position="428"/>
        <end position="453"/>
    </location>
</feature>
<evidence type="ECO:0000256" key="2">
    <source>
        <dbReference type="SAM" id="Phobius"/>
    </source>
</evidence>
<evidence type="ECO:0000313" key="4">
    <source>
        <dbReference type="Proteomes" id="UP001339911"/>
    </source>
</evidence>
<feature type="transmembrane region" description="Helical" evidence="2">
    <location>
        <begin position="499"/>
        <end position="517"/>
    </location>
</feature>
<feature type="transmembrane region" description="Helical" evidence="2">
    <location>
        <begin position="28"/>
        <end position="49"/>
    </location>
</feature>
<feature type="transmembrane region" description="Helical" evidence="2">
    <location>
        <begin position="406"/>
        <end position="422"/>
    </location>
</feature>
<protein>
    <submittedName>
        <fullName evidence="3">MFS transporter</fullName>
    </submittedName>
</protein>
<feature type="transmembrane region" description="Helical" evidence="2">
    <location>
        <begin position="213"/>
        <end position="231"/>
    </location>
</feature>
<dbReference type="Proteomes" id="UP001339911">
    <property type="component" value="Unassembled WGS sequence"/>
</dbReference>
<feature type="transmembrane region" description="Helical" evidence="2">
    <location>
        <begin position="243"/>
        <end position="263"/>
    </location>
</feature>
<keyword evidence="4" id="KW-1185">Reference proteome</keyword>
<accession>A0ABU7SCI6</accession>
<feature type="transmembrane region" description="Helical" evidence="2">
    <location>
        <begin position="465"/>
        <end position="487"/>
    </location>
</feature>
<keyword evidence="2" id="KW-0812">Transmembrane</keyword>
<evidence type="ECO:0000313" key="3">
    <source>
        <dbReference type="EMBL" id="MEE6307484.1"/>
    </source>
</evidence>
<evidence type="ECO:0000256" key="1">
    <source>
        <dbReference type="SAM" id="MobiDB-lite"/>
    </source>
</evidence>
<reference evidence="3 4" key="1">
    <citation type="submission" date="2024-01" db="EMBL/GenBank/DDBJ databases">
        <title>Genome insights into Plantactinospora veratri sp. nov.</title>
        <authorList>
            <person name="Wang L."/>
        </authorList>
    </citation>
    <scope>NUCLEOTIDE SEQUENCE [LARGE SCALE GENOMIC DNA]</scope>
    <source>
        <strain evidence="3 4">NEAU-FHS4</strain>
    </source>
</reference>
<comment type="caution">
    <text evidence="3">The sequence shown here is derived from an EMBL/GenBank/DDBJ whole genome shotgun (WGS) entry which is preliminary data.</text>
</comment>